<dbReference type="OrthoDB" id="9789727at2"/>
<dbReference type="GO" id="GO:0033389">
    <property type="term" value="P:putrescine biosynthetic process from arginine, via agmatine"/>
    <property type="evidence" value="ECO:0007669"/>
    <property type="project" value="TreeGrafter"/>
</dbReference>
<feature type="binding site" evidence="5">
    <location>
        <position position="149"/>
    </location>
    <ligand>
        <name>Mn(2+)</name>
        <dbReference type="ChEBI" id="CHEBI:29035"/>
        <label>1</label>
    </ligand>
</feature>
<evidence type="ECO:0000256" key="5">
    <source>
        <dbReference type="HAMAP-Rule" id="MF_00737"/>
    </source>
</evidence>
<dbReference type="GO" id="GO:0019556">
    <property type="term" value="P:L-histidine catabolic process to glutamate and formamide"/>
    <property type="evidence" value="ECO:0007669"/>
    <property type="project" value="UniProtKB-UniRule"/>
</dbReference>
<dbReference type="Proteomes" id="UP000008366">
    <property type="component" value="Unassembled WGS sequence"/>
</dbReference>
<keyword evidence="3 5" id="KW-0369">Histidine metabolism</keyword>
<keyword evidence="10" id="KW-1185">Reference proteome</keyword>
<accession>K6WQ95</accession>
<feature type="binding site" evidence="5">
    <location>
        <position position="240"/>
    </location>
    <ligand>
        <name>Mn(2+)</name>
        <dbReference type="ChEBI" id="CHEBI:29035"/>
        <label>1</label>
    </ligand>
</feature>
<reference evidence="9 10" key="1">
    <citation type="submission" date="2012-08" db="EMBL/GenBank/DDBJ databases">
        <title>Whole genome shotgun sequence of Kineosphaera limosa NBRC 100340.</title>
        <authorList>
            <person name="Yoshida I."/>
            <person name="Isaki S."/>
            <person name="Hosoyama A."/>
            <person name="Tsuchikane K."/>
            <person name="Katsumata H."/>
            <person name="Ando Y."/>
            <person name="Ohji S."/>
            <person name="Hamada M."/>
            <person name="Tamura T."/>
            <person name="Yamazoe A."/>
            <person name="Yamazaki S."/>
            <person name="Fujita N."/>
        </authorList>
    </citation>
    <scope>NUCLEOTIDE SEQUENCE [LARGE SCALE GENOMIC DNA]</scope>
    <source>
        <strain evidence="9 10">NBRC 100340</strain>
    </source>
</reference>
<proteinExistence type="inferred from homology"/>
<feature type="binding site" evidence="5">
    <location>
        <position position="149"/>
    </location>
    <ligand>
        <name>Mn(2+)</name>
        <dbReference type="ChEBI" id="CHEBI:29035"/>
        <label>2</label>
    </ligand>
</feature>
<evidence type="ECO:0000313" key="10">
    <source>
        <dbReference type="Proteomes" id="UP000008366"/>
    </source>
</evidence>
<dbReference type="PANTHER" id="PTHR11358:SF35">
    <property type="entry name" value="FORMIMIDOYLGLUTAMASE"/>
    <property type="match status" value="1"/>
</dbReference>
<dbReference type="HAMAP" id="MF_00737">
    <property type="entry name" value="Formimidoylglutam"/>
    <property type="match status" value="1"/>
</dbReference>
<dbReference type="GO" id="GO:0030145">
    <property type="term" value="F:manganese ion binding"/>
    <property type="evidence" value="ECO:0007669"/>
    <property type="project" value="UniProtKB-UniRule"/>
</dbReference>
<dbReference type="InterPro" id="IPR020855">
    <property type="entry name" value="Ureohydrolase_Mn_BS"/>
</dbReference>
<evidence type="ECO:0000256" key="3">
    <source>
        <dbReference type="ARBA" id="ARBA00022808"/>
    </source>
</evidence>
<feature type="binding site" evidence="5">
    <location>
        <position position="242"/>
    </location>
    <ligand>
        <name>Mn(2+)</name>
        <dbReference type="ChEBI" id="CHEBI:29035"/>
        <label>2</label>
    </ligand>
</feature>
<evidence type="ECO:0000256" key="8">
    <source>
        <dbReference type="RuleBase" id="RU003684"/>
    </source>
</evidence>
<comment type="catalytic activity">
    <reaction evidence="5">
        <text>N-formimidoyl-L-glutamate + H2O = formamide + L-glutamate</text>
        <dbReference type="Rhea" id="RHEA:22492"/>
        <dbReference type="ChEBI" id="CHEBI:15377"/>
        <dbReference type="ChEBI" id="CHEBI:16397"/>
        <dbReference type="ChEBI" id="CHEBI:29985"/>
        <dbReference type="ChEBI" id="CHEBI:58928"/>
        <dbReference type="EC" id="3.5.3.8"/>
    </reaction>
</comment>
<dbReference type="CDD" id="cd09988">
    <property type="entry name" value="Formimidoylglutamase"/>
    <property type="match status" value="1"/>
</dbReference>
<comment type="function">
    <text evidence="5">Catalyzes the conversion of N-formimidoyl-L-glutamate to L-glutamate and formamide.</text>
</comment>
<dbReference type="InterPro" id="IPR023696">
    <property type="entry name" value="Ureohydrolase_dom_sf"/>
</dbReference>
<evidence type="ECO:0000256" key="4">
    <source>
        <dbReference type="ARBA" id="ARBA00023211"/>
    </source>
</evidence>
<dbReference type="SUPFAM" id="SSF52768">
    <property type="entry name" value="Arginase/deacetylase"/>
    <property type="match status" value="1"/>
</dbReference>
<dbReference type="AlphaFoldDB" id="K6WQ95"/>
<evidence type="ECO:0000256" key="2">
    <source>
        <dbReference type="ARBA" id="ARBA00022801"/>
    </source>
</evidence>
<dbReference type="PROSITE" id="PS51409">
    <property type="entry name" value="ARGINASE_2"/>
    <property type="match status" value="1"/>
</dbReference>
<dbReference type="Gene3D" id="3.40.800.10">
    <property type="entry name" value="Ureohydrolase domain"/>
    <property type="match status" value="1"/>
</dbReference>
<organism evidence="9 10">
    <name type="scientific">Kineosphaera limosa NBRC 100340</name>
    <dbReference type="NCBI Taxonomy" id="1184609"/>
    <lineage>
        <taxon>Bacteria</taxon>
        <taxon>Bacillati</taxon>
        <taxon>Actinomycetota</taxon>
        <taxon>Actinomycetes</taxon>
        <taxon>Micrococcales</taxon>
        <taxon>Dermatophilaceae</taxon>
        <taxon>Kineosphaera</taxon>
    </lineage>
</organism>
<dbReference type="EMBL" id="BAHD01000030">
    <property type="protein sequence ID" value="GAB95991.1"/>
    <property type="molecule type" value="Genomic_DNA"/>
</dbReference>
<comment type="similarity">
    <text evidence="5 7 8">Belongs to the arginase family.</text>
</comment>
<dbReference type="GO" id="GO:0008783">
    <property type="term" value="F:agmatinase activity"/>
    <property type="evidence" value="ECO:0007669"/>
    <property type="project" value="TreeGrafter"/>
</dbReference>
<name>K6WQ95_9MICO</name>
<protein>
    <recommendedName>
        <fullName evidence="5 6">Formimidoylglutamase</fullName>
        <ecNumber evidence="5 6">3.5.3.8</ecNumber>
    </recommendedName>
    <alternativeName>
        <fullName evidence="5">Formiminoglutamase</fullName>
    </alternativeName>
    <alternativeName>
        <fullName evidence="5">Formiminoglutamate hydrolase</fullName>
    </alternativeName>
</protein>
<dbReference type="Pfam" id="PF00491">
    <property type="entry name" value="Arginase"/>
    <property type="match status" value="1"/>
</dbReference>
<dbReference type="PROSITE" id="PS01053">
    <property type="entry name" value="ARGINASE_1"/>
    <property type="match status" value="1"/>
</dbReference>
<dbReference type="STRING" id="1184609.KILIM_030_00330"/>
<dbReference type="GO" id="GO:0050415">
    <property type="term" value="F:formimidoylglutamase activity"/>
    <property type="evidence" value="ECO:0007669"/>
    <property type="project" value="UniProtKB-UniRule"/>
</dbReference>
<keyword evidence="4 5" id="KW-0464">Manganese</keyword>
<dbReference type="eggNOG" id="COG0010">
    <property type="taxonomic scope" value="Bacteria"/>
</dbReference>
<sequence>MTIPTDPTLWTGRIDGEGPEHARWHQRVSLIDPTDTTSGDVALVGFASQEGVRRNKGRPGAAAGPDALRRALASLPLHTDAAIDDLGTVTLDGEDLEGAQQALGEAVARALRTHRLVVVLGGGHETAFGSYLGWSAAMGEQRVGILNLDAHFDLREAPRASSGTPFLQAARAQAAAGRDFRYAVLGISEAANTAALFDTARALNVPWLLDHDCQPGRSAQIAEFVARFMADLDVVHLTIDLDVLPAAVAPGVSAPAAYGVPVETIVQVCRQVAGSGKLALVDVVELCPPLDQDSRTARTAARLVHEIVHGLAPIPDAAL</sequence>
<comment type="cofactor">
    <cofactor evidence="5">
        <name>Mn(2+)</name>
        <dbReference type="ChEBI" id="CHEBI:29035"/>
    </cofactor>
    <text evidence="5">Binds 2 manganese ions per subunit.</text>
</comment>
<dbReference type="PANTHER" id="PTHR11358">
    <property type="entry name" value="ARGINASE/AGMATINASE"/>
    <property type="match status" value="1"/>
</dbReference>
<evidence type="ECO:0000256" key="6">
    <source>
        <dbReference type="NCBIfam" id="TIGR01227"/>
    </source>
</evidence>
<dbReference type="PRINTS" id="PR00116">
    <property type="entry name" value="ARGINASE"/>
</dbReference>
<feature type="binding site" evidence="5">
    <location>
        <position position="153"/>
    </location>
    <ligand>
        <name>Mn(2+)</name>
        <dbReference type="ChEBI" id="CHEBI:29035"/>
        <label>1</label>
    </ligand>
</feature>
<dbReference type="InterPro" id="IPR005923">
    <property type="entry name" value="HutG"/>
</dbReference>
<evidence type="ECO:0000313" key="9">
    <source>
        <dbReference type="EMBL" id="GAB95991.1"/>
    </source>
</evidence>
<evidence type="ECO:0000256" key="1">
    <source>
        <dbReference type="ARBA" id="ARBA00022723"/>
    </source>
</evidence>
<comment type="caution">
    <text evidence="9">The sequence shown here is derived from an EMBL/GenBank/DDBJ whole genome shotgun (WGS) entry which is preliminary data.</text>
</comment>
<dbReference type="InterPro" id="IPR006035">
    <property type="entry name" value="Ureohydrolase"/>
</dbReference>
<dbReference type="UniPathway" id="UPA00379">
    <property type="reaction ID" value="UER00552"/>
</dbReference>
<keyword evidence="2 5" id="KW-0378">Hydrolase</keyword>
<feature type="binding site" evidence="5">
    <location>
        <position position="124"/>
    </location>
    <ligand>
        <name>Mn(2+)</name>
        <dbReference type="ChEBI" id="CHEBI:29035"/>
        <label>1</label>
    </ligand>
</feature>
<evidence type="ECO:0000256" key="7">
    <source>
        <dbReference type="PROSITE-ProRule" id="PRU00742"/>
    </source>
</evidence>
<dbReference type="NCBIfam" id="TIGR01227">
    <property type="entry name" value="hutG"/>
    <property type="match status" value="1"/>
</dbReference>
<feature type="binding site" evidence="5">
    <location>
        <position position="240"/>
    </location>
    <ligand>
        <name>Mn(2+)</name>
        <dbReference type="ChEBI" id="CHEBI:29035"/>
        <label>2</label>
    </ligand>
</feature>
<dbReference type="RefSeq" id="WP_006592523.1">
    <property type="nucleotide sequence ID" value="NZ_BAHD01000030.1"/>
</dbReference>
<dbReference type="GO" id="GO:0019557">
    <property type="term" value="P:L-histidine catabolic process to glutamate and formate"/>
    <property type="evidence" value="ECO:0007669"/>
    <property type="project" value="UniProtKB-UniPathway"/>
</dbReference>
<dbReference type="EC" id="3.5.3.8" evidence="5 6"/>
<feature type="binding site" evidence="5">
    <location>
        <position position="151"/>
    </location>
    <ligand>
        <name>Mn(2+)</name>
        <dbReference type="ChEBI" id="CHEBI:29035"/>
        <label>2</label>
    </ligand>
</feature>
<gene>
    <name evidence="5 9" type="primary">hutG</name>
    <name evidence="9" type="ORF">KILIM_030_00330</name>
</gene>
<comment type="pathway">
    <text evidence="5">Amino-acid degradation; L-histidine degradation into L-glutamate; L-glutamate from N-formimidoyl-L-glutamate (hydrolase route): step 1/1.</text>
</comment>
<keyword evidence="1 5" id="KW-0479">Metal-binding</keyword>